<evidence type="ECO:0008006" key="4">
    <source>
        <dbReference type="Google" id="ProtNLM"/>
    </source>
</evidence>
<gene>
    <name evidence="2" type="ORF">Q2T77_21865</name>
</gene>
<proteinExistence type="predicted"/>
<keyword evidence="1" id="KW-1133">Transmembrane helix</keyword>
<sequence length="101" mass="11123">MQSTNFTDYKSPEQIAEATRQAVRETADGADAYTAGIAHAARPSRRRARQVMDDLRARGRQWREQGGHYVSDRPVRSMMMAAAGGAAVTTLMLAALRGSRR</sequence>
<keyword evidence="1" id="KW-0812">Transmembrane</keyword>
<accession>A0ABT8S846</accession>
<keyword evidence="1" id="KW-0472">Membrane</keyword>
<evidence type="ECO:0000313" key="2">
    <source>
        <dbReference type="EMBL" id="MDO1534945.1"/>
    </source>
</evidence>
<name>A0ABT8S846_9BURK</name>
<dbReference type="Proteomes" id="UP001169027">
    <property type="component" value="Unassembled WGS sequence"/>
</dbReference>
<comment type="caution">
    <text evidence="2">The sequence shown here is derived from an EMBL/GenBank/DDBJ whole genome shotgun (WGS) entry which is preliminary data.</text>
</comment>
<protein>
    <recommendedName>
        <fullName evidence="4">DUF883 domain-containing protein</fullName>
    </recommendedName>
</protein>
<dbReference type="RefSeq" id="WP_301812686.1">
    <property type="nucleotide sequence ID" value="NZ_JAUJZH010000016.1"/>
</dbReference>
<reference evidence="2" key="1">
    <citation type="submission" date="2023-06" db="EMBL/GenBank/DDBJ databases">
        <authorList>
            <person name="Jiang Y."/>
            <person name="Liu Q."/>
        </authorList>
    </citation>
    <scope>NUCLEOTIDE SEQUENCE</scope>
    <source>
        <strain evidence="2">CGMCC 1.12090</strain>
    </source>
</reference>
<dbReference type="EMBL" id="JAUKVY010000016">
    <property type="protein sequence ID" value="MDO1534945.1"/>
    <property type="molecule type" value="Genomic_DNA"/>
</dbReference>
<keyword evidence="3" id="KW-1185">Reference proteome</keyword>
<evidence type="ECO:0000256" key="1">
    <source>
        <dbReference type="SAM" id="Phobius"/>
    </source>
</evidence>
<organism evidence="2 3">
    <name type="scientific">Variovorax ginsengisoli</name>
    <dbReference type="NCBI Taxonomy" id="363844"/>
    <lineage>
        <taxon>Bacteria</taxon>
        <taxon>Pseudomonadati</taxon>
        <taxon>Pseudomonadota</taxon>
        <taxon>Betaproteobacteria</taxon>
        <taxon>Burkholderiales</taxon>
        <taxon>Comamonadaceae</taxon>
        <taxon>Variovorax</taxon>
    </lineage>
</organism>
<feature type="transmembrane region" description="Helical" evidence="1">
    <location>
        <begin position="78"/>
        <end position="96"/>
    </location>
</feature>
<evidence type="ECO:0000313" key="3">
    <source>
        <dbReference type="Proteomes" id="UP001169027"/>
    </source>
</evidence>